<proteinExistence type="predicted"/>
<comment type="caution">
    <text evidence="3">The sequence shown here is derived from an EMBL/GenBank/DDBJ whole genome shotgun (WGS) entry which is preliminary data.</text>
</comment>
<dbReference type="Proteomes" id="UP000613011">
    <property type="component" value="Unassembled WGS sequence"/>
</dbReference>
<feature type="region of interest" description="Disordered" evidence="1">
    <location>
        <begin position="58"/>
        <end position="106"/>
    </location>
</feature>
<sequence length="106" mass="11852">MRSPLLFLGAALCATCVTAQDAQAPLTREPLEGRANQKIERIQHEDAGSRIDELRYGGRTERVIVQPSRGPEYEVRSEPGADTRPSDTRDGPSSPSGRQRWNLFRF</sequence>
<gene>
    <name evidence="3" type="ORF">JI739_04490</name>
</gene>
<keyword evidence="2" id="KW-0732">Signal</keyword>
<reference evidence="3" key="1">
    <citation type="submission" date="2021-01" db="EMBL/GenBank/DDBJ databases">
        <title>Ramlibacter sp. strain AW1 16S ribosomal RNA gene Genome sequencing and assembly.</title>
        <authorList>
            <person name="Kang M."/>
        </authorList>
    </citation>
    <scope>NUCLEOTIDE SEQUENCE</scope>
    <source>
        <strain evidence="3">AW1</strain>
    </source>
</reference>
<protein>
    <recommendedName>
        <fullName evidence="5">DUF2782 domain-containing protein</fullName>
    </recommendedName>
</protein>
<evidence type="ECO:0000256" key="2">
    <source>
        <dbReference type="SAM" id="SignalP"/>
    </source>
</evidence>
<feature type="chain" id="PRO_5037252065" description="DUF2782 domain-containing protein" evidence="2">
    <location>
        <begin position="20"/>
        <end position="106"/>
    </location>
</feature>
<dbReference type="RefSeq" id="WP_201682617.1">
    <property type="nucleotide sequence ID" value="NZ_JAEQNA010000001.1"/>
</dbReference>
<feature type="signal peptide" evidence="2">
    <location>
        <begin position="1"/>
        <end position="19"/>
    </location>
</feature>
<dbReference type="AlphaFoldDB" id="A0A937D571"/>
<name>A0A937D571_9BURK</name>
<evidence type="ECO:0000256" key="1">
    <source>
        <dbReference type="SAM" id="MobiDB-lite"/>
    </source>
</evidence>
<evidence type="ECO:0000313" key="4">
    <source>
        <dbReference type="Proteomes" id="UP000613011"/>
    </source>
</evidence>
<accession>A0A937D571</accession>
<dbReference type="EMBL" id="JAEQNA010000001">
    <property type="protein sequence ID" value="MBL0419603.1"/>
    <property type="molecule type" value="Genomic_DNA"/>
</dbReference>
<organism evidence="3 4">
    <name type="scientific">Ramlibacter aurantiacus</name>
    <dbReference type="NCBI Taxonomy" id="2801330"/>
    <lineage>
        <taxon>Bacteria</taxon>
        <taxon>Pseudomonadati</taxon>
        <taxon>Pseudomonadota</taxon>
        <taxon>Betaproteobacteria</taxon>
        <taxon>Burkholderiales</taxon>
        <taxon>Comamonadaceae</taxon>
        <taxon>Ramlibacter</taxon>
    </lineage>
</organism>
<feature type="compositionally biased region" description="Basic and acidic residues" evidence="1">
    <location>
        <begin position="71"/>
        <end position="90"/>
    </location>
</feature>
<evidence type="ECO:0008006" key="5">
    <source>
        <dbReference type="Google" id="ProtNLM"/>
    </source>
</evidence>
<keyword evidence="4" id="KW-1185">Reference proteome</keyword>
<evidence type="ECO:0000313" key="3">
    <source>
        <dbReference type="EMBL" id="MBL0419603.1"/>
    </source>
</evidence>